<dbReference type="EMBL" id="CAJVCH010569896">
    <property type="protein sequence ID" value="CAG7833487.1"/>
    <property type="molecule type" value="Genomic_DNA"/>
</dbReference>
<dbReference type="InterPro" id="IPR010734">
    <property type="entry name" value="Copine_C"/>
</dbReference>
<keyword evidence="4" id="KW-1185">Reference proteome</keyword>
<feature type="compositionally biased region" description="Basic and acidic residues" evidence="1">
    <location>
        <begin position="623"/>
        <end position="640"/>
    </location>
</feature>
<dbReference type="GO" id="GO:0071277">
    <property type="term" value="P:cellular response to calcium ion"/>
    <property type="evidence" value="ECO:0007669"/>
    <property type="project" value="TreeGrafter"/>
</dbReference>
<sequence>MAAAIKAANRAKLAAIAVCNINGRDDAWKPPTGITSTIEISIACRNLVNVEILSKSDPMCVVLYRPPGSKNWVPLMRTEVVDNDLNPDFARKVIMVYRFDSAQKLRFEVYDVDSEDDKTSSENSLGYVETLLSHIVTAGEAGLTLELIGVALGMEGDEKPETIILTAEELDSEKDEVFLKLAGISCGTWTACIPPKTMFALSKINEAGKYIMVHRSAWARGSNPTWSPLRMSSRLLCNGDQDRELKLEIFQKDFKGNSHSNGVCITTLNKLLAHCDKQDSIELSDTKPQLQDKSAIRVAACTLTPIHTFVEYIQAGTQIHCCFAIDFTCSNGDPADILSLHFISKTGNNPNPYEQAIEAVGTILEDYNEVTSFPTYGFGARIPPKGVISYDFNVNLTEDPNCGTVPGVLEAYRHCLTQIQLYGPTNFAPIIKNVATIASNSKAGQDYYVLVIITDGVISDMAKTKKEIVAASSFPLSIIIIGVGEADFDAMEELDGDALRLSYNGKVAERDIVQFVAYRSARSWLASTGERTANELENEDEDEPVVAQWDNYAGKAFDDDEPVTGEKPPEPVEEDKETRLGKSALGREVLAEIPDQLTSYMKTKGIFPGTIVKRPREVWVPPKKPDEEWDKVLEAAKNGEEGNDEDADEDDDAVTEEVVDK</sequence>
<gene>
    <name evidence="3" type="ORF">AFUS01_LOCUS43102</name>
</gene>
<feature type="region of interest" description="Disordered" evidence="1">
    <location>
        <begin position="555"/>
        <end position="580"/>
    </location>
</feature>
<evidence type="ECO:0000259" key="2">
    <source>
        <dbReference type="PROSITE" id="PS50004"/>
    </source>
</evidence>
<dbReference type="PANTHER" id="PTHR10857:SF106">
    <property type="entry name" value="C2 DOMAIN-CONTAINING PROTEIN"/>
    <property type="match status" value="1"/>
</dbReference>
<evidence type="ECO:0000313" key="4">
    <source>
        <dbReference type="Proteomes" id="UP000708208"/>
    </source>
</evidence>
<dbReference type="GO" id="GO:0005886">
    <property type="term" value="C:plasma membrane"/>
    <property type="evidence" value="ECO:0007669"/>
    <property type="project" value="TreeGrafter"/>
</dbReference>
<comment type="caution">
    <text evidence="3">The sequence shown here is derived from an EMBL/GenBank/DDBJ whole genome shotgun (WGS) entry which is preliminary data.</text>
</comment>
<dbReference type="GO" id="GO:0005544">
    <property type="term" value="F:calcium-dependent phospholipid binding"/>
    <property type="evidence" value="ECO:0007669"/>
    <property type="project" value="InterPro"/>
</dbReference>
<evidence type="ECO:0000313" key="3">
    <source>
        <dbReference type="EMBL" id="CAG7833487.1"/>
    </source>
</evidence>
<name>A0A8J2PYV6_9HEXA</name>
<evidence type="ECO:0000256" key="1">
    <source>
        <dbReference type="SAM" id="MobiDB-lite"/>
    </source>
</evidence>
<dbReference type="PANTHER" id="PTHR10857">
    <property type="entry name" value="COPINE"/>
    <property type="match status" value="1"/>
</dbReference>
<feature type="region of interest" description="Disordered" evidence="1">
    <location>
        <begin position="622"/>
        <end position="661"/>
    </location>
</feature>
<dbReference type="OrthoDB" id="5855668at2759"/>
<dbReference type="SMART" id="SM00327">
    <property type="entry name" value="VWA"/>
    <property type="match status" value="1"/>
</dbReference>
<accession>A0A8J2PYV6</accession>
<feature type="compositionally biased region" description="Acidic residues" evidence="1">
    <location>
        <begin position="641"/>
        <end position="661"/>
    </location>
</feature>
<reference evidence="3" key="1">
    <citation type="submission" date="2021-06" db="EMBL/GenBank/DDBJ databases">
        <authorList>
            <person name="Hodson N. C."/>
            <person name="Mongue J. A."/>
            <person name="Jaron S. K."/>
        </authorList>
    </citation>
    <scope>NUCLEOTIDE SEQUENCE</scope>
</reference>
<proteinExistence type="predicted"/>
<dbReference type="InterPro" id="IPR045052">
    <property type="entry name" value="Copine"/>
</dbReference>
<dbReference type="InterPro" id="IPR000008">
    <property type="entry name" value="C2_dom"/>
</dbReference>
<dbReference type="InterPro" id="IPR002035">
    <property type="entry name" value="VWF_A"/>
</dbReference>
<dbReference type="CDD" id="cd04048">
    <property type="entry name" value="C2A_Copine"/>
    <property type="match status" value="1"/>
</dbReference>
<dbReference type="AlphaFoldDB" id="A0A8J2PYV6"/>
<organism evidence="3 4">
    <name type="scientific">Allacma fusca</name>
    <dbReference type="NCBI Taxonomy" id="39272"/>
    <lineage>
        <taxon>Eukaryota</taxon>
        <taxon>Metazoa</taxon>
        <taxon>Ecdysozoa</taxon>
        <taxon>Arthropoda</taxon>
        <taxon>Hexapoda</taxon>
        <taxon>Collembola</taxon>
        <taxon>Symphypleona</taxon>
        <taxon>Sminthuridae</taxon>
        <taxon>Allacma</taxon>
    </lineage>
</organism>
<dbReference type="SMART" id="SM00239">
    <property type="entry name" value="C2"/>
    <property type="match status" value="1"/>
</dbReference>
<dbReference type="PROSITE" id="PS50004">
    <property type="entry name" value="C2"/>
    <property type="match status" value="1"/>
</dbReference>
<dbReference type="Pfam" id="PF07002">
    <property type="entry name" value="Copine"/>
    <property type="match status" value="1"/>
</dbReference>
<feature type="domain" description="C2" evidence="2">
    <location>
        <begin position="18"/>
        <end position="145"/>
    </location>
</feature>
<protein>
    <recommendedName>
        <fullName evidence="2">C2 domain-containing protein</fullName>
    </recommendedName>
</protein>
<dbReference type="Pfam" id="PF00168">
    <property type="entry name" value="C2"/>
    <property type="match status" value="1"/>
</dbReference>
<dbReference type="Proteomes" id="UP000708208">
    <property type="component" value="Unassembled WGS sequence"/>
</dbReference>